<proteinExistence type="predicted"/>
<dbReference type="InterPro" id="IPR053137">
    <property type="entry name" value="NLR-like"/>
</dbReference>
<dbReference type="AlphaFoldDB" id="A0A0C9UVX3"/>
<dbReference type="Proteomes" id="UP000054279">
    <property type="component" value="Unassembled WGS sequence"/>
</dbReference>
<dbReference type="SUPFAM" id="SSF48452">
    <property type="entry name" value="TPR-like"/>
    <property type="match status" value="1"/>
</dbReference>
<dbReference type="EMBL" id="KN837282">
    <property type="protein sequence ID" value="KIJ29461.1"/>
    <property type="molecule type" value="Genomic_DNA"/>
</dbReference>
<keyword evidence="2" id="KW-1185">Reference proteome</keyword>
<name>A0A0C9UVX3_SPHS4</name>
<organism evidence="1 2">
    <name type="scientific">Sphaerobolus stellatus (strain SS14)</name>
    <dbReference type="NCBI Taxonomy" id="990650"/>
    <lineage>
        <taxon>Eukaryota</taxon>
        <taxon>Fungi</taxon>
        <taxon>Dikarya</taxon>
        <taxon>Basidiomycota</taxon>
        <taxon>Agaricomycotina</taxon>
        <taxon>Agaricomycetes</taxon>
        <taxon>Phallomycetidae</taxon>
        <taxon>Geastrales</taxon>
        <taxon>Sphaerobolaceae</taxon>
        <taxon>Sphaerobolus</taxon>
    </lineage>
</organism>
<evidence type="ECO:0008006" key="3">
    <source>
        <dbReference type="Google" id="ProtNLM"/>
    </source>
</evidence>
<dbReference type="Pfam" id="PF13374">
    <property type="entry name" value="TPR_10"/>
    <property type="match status" value="1"/>
</dbReference>
<reference evidence="1 2" key="1">
    <citation type="submission" date="2014-06" db="EMBL/GenBank/DDBJ databases">
        <title>Evolutionary Origins and Diversification of the Mycorrhizal Mutualists.</title>
        <authorList>
            <consortium name="DOE Joint Genome Institute"/>
            <consortium name="Mycorrhizal Genomics Consortium"/>
            <person name="Kohler A."/>
            <person name="Kuo A."/>
            <person name="Nagy L.G."/>
            <person name="Floudas D."/>
            <person name="Copeland A."/>
            <person name="Barry K.W."/>
            <person name="Cichocki N."/>
            <person name="Veneault-Fourrey C."/>
            <person name="LaButti K."/>
            <person name="Lindquist E.A."/>
            <person name="Lipzen A."/>
            <person name="Lundell T."/>
            <person name="Morin E."/>
            <person name="Murat C."/>
            <person name="Riley R."/>
            <person name="Ohm R."/>
            <person name="Sun H."/>
            <person name="Tunlid A."/>
            <person name="Henrissat B."/>
            <person name="Grigoriev I.V."/>
            <person name="Hibbett D.S."/>
            <person name="Martin F."/>
        </authorList>
    </citation>
    <scope>NUCLEOTIDE SEQUENCE [LARGE SCALE GENOMIC DNA]</scope>
    <source>
        <strain evidence="1 2">SS14</strain>
    </source>
</reference>
<dbReference type="OrthoDB" id="3038484at2759"/>
<dbReference type="InterPro" id="IPR011990">
    <property type="entry name" value="TPR-like_helical_dom_sf"/>
</dbReference>
<evidence type="ECO:0000313" key="2">
    <source>
        <dbReference type="Proteomes" id="UP000054279"/>
    </source>
</evidence>
<dbReference type="PANTHER" id="PTHR46082">
    <property type="entry name" value="ATP/GTP-BINDING PROTEIN-RELATED"/>
    <property type="match status" value="1"/>
</dbReference>
<sequence length="137" mass="15226">MSNLAHTYGNQGQWSEAEQLHVKVLERRKVILGEDHPDTLSSMNNLANTYGNQGQWSEAEQLQVKGHLHIVGEGAAHKLKPSPFSLTTLLSAIRALRSALNTDTLTSMNNLAQTYGKQGQWSEAEQLQVKELEAYKV</sequence>
<protein>
    <recommendedName>
        <fullName evidence="3">Kinesin light chain</fullName>
    </recommendedName>
</protein>
<accession>A0A0C9UVX3</accession>
<dbReference type="PANTHER" id="PTHR46082:SF11">
    <property type="entry name" value="AAA+ ATPASE DOMAIN-CONTAINING PROTEIN-RELATED"/>
    <property type="match status" value="1"/>
</dbReference>
<gene>
    <name evidence="1" type="ORF">M422DRAFT_269119</name>
</gene>
<dbReference type="HOGENOM" id="CLU_000288_125_15_1"/>
<dbReference type="Gene3D" id="1.25.40.10">
    <property type="entry name" value="Tetratricopeptide repeat domain"/>
    <property type="match status" value="2"/>
</dbReference>
<dbReference type="Pfam" id="PF13424">
    <property type="entry name" value="TPR_12"/>
    <property type="match status" value="1"/>
</dbReference>
<evidence type="ECO:0000313" key="1">
    <source>
        <dbReference type="EMBL" id="KIJ29461.1"/>
    </source>
</evidence>